<evidence type="ECO:0000313" key="8">
    <source>
        <dbReference type="Proteomes" id="UP000252167"/>
    </source>
</evidence>
<keyword evidence="2" id="KW-1003">Cell membrane</keyword>
<feature type="transmembrane region" description="Helical" evidence="6">
    <location>
        <begin position="293"/>
        <end position="311"/>
    </location>
</feature>
<evidence type="ECO:0000256" key="6">
    <source>
        <dbReference type="SAM" id="Phobius"/>
    </source>
</evidence>
<evidence type="ECO:0000256" key="1">
    <source>
        <dbReference type="ARBA" id="ARBA00004651"/>
    </source>
</evidence>
<accession>A0A365YEE2</accession>
<keyword evidence="3 6" id="KW-0812">Transmembrane</keyword>
<feature type="transmembrane region" description="Helical" evidence="6">
    <location>
        <begin position="154"/>
        <end position="179"/>
    </location>
</feature>
<feature type="transmembrane region" description="Helical" evidence="6">
    <location>
        <begin position="96"/>
        <end position="118"/>
    </location>
</feature>
<dbReference type="PANTHER" id="PTHR32196">
    <property type="entry name" value="ABC TRANSPORTER PERMEASE PROTEIN YPHD-RELATED-RELATED"/>
    <property type="match status" value="1"/>
</dbReference>
<dbReference type="EMBL" id="POAF01000004">
    <property type="protein sequence ID" value="RBM01061.1"/>
    <property type="molecule type" value="Genomic_DNA"/>
</dbReference>
<dbReference type="AlphaFoldDB" id="A0A365YEE2"/>
<dbReference type="GO" id="GO:0005886">
    <property type="term" value="C:plasma membrane"/>
    <property type="evidence" value="ECO:0007669"/>
    <property type="project" value="UniProtKB-SubCell"/>
</dbReference>
<comment type="caution">
    <text evidence="7">The sequence shown here is derived from an EMBL/GenBank/DDBJ whole genome shotgun (WGS) entry which is preliminary data.</text>
</comment>
<feature type="transmembrane region" description="Helical" evidence="6">
    <location>
        <begin position="237"/>
        <end position="257"/>
    </location>
</feature>
<gene>
    <name evidence="7" type="ORF">C1H84_09695</name>
</gene>
<keyword evidence="8" id="KW-1185">Reference proteome</keyword>
<dbReference type="GO" id="GO:0022857">
    <property type="term" value="F:transmembrane transporter activity"/>
    <property type="evidence" value="ECO:0007669"/>
    <property type="project" value="InterPro"/>
</dbReference>
<dbReference type="PANTHER" id="PTHR32196:SF72">
    <property type="entry name" value="RIBOSE IMPORT PERMEASE PROTEIN RBSC"/>
    <property type="match status" value="1"/>
</dbReference>
<keyword evidence="5 6" id="KW-0472">Membrane</keyword>
<dbReference type="RefSeq" id="WP_113607299.1">
    <property type="nucleotide sequence ID" value="NZ_POAF01000004.1"/>
</dbReference>
<feature type="transmembrane region" description="Helical" evidence="6">
    <location>
        <begin position="210"/>
        <end position="231"/>
    </location>
</feature>
<feature type="transmembrane region" description="Helical" evidence="6">
    <location>
        <begin position="42"/>
        <end position="62"/>
    </location>
</feature>
<comment type="subcellular location">
    <subcellularLocation>
        <location evidence="1">Cell membrane</location>
        <topology evidence="1">Multi-pass membrane protein</topology>
    </subcellularLocation>
</comment>
<sequence length="319" mass="32405">MSRVQQLLQRWPFAFALLLALVLLVLNLLISPSFLSPQRLPATLSTLAPFVLVGFASTPAILSGGIDISVGPLATFINCFFVAILIPAGLGNWQVAAPLVLLLAAAIGAINGVLIAVLRLHPVVATTGMLFLLIGLSLTIAQNPIAAPDNWTEVFAGSVGIIPGALISIGAAALIWFGLRRTAFVSNLLATGESDISAFGSGVNTTAVRILAYSVGGLFAGIAGIALTAIVQSSQSSLATTYALLGLAAAVLGGTSLAGGRGGLLGALFGAICIYLLQQLLTASGVAPSLIQFAYGALLVVGVVLGATLLTPRLKKVRS</sequence>
<evidence type="ECO:0000313" key="7">
    <source>
        <dbReference type="EMBL" id="RBM01061.1"/>
    </source>
</evidence>
<evidence type="ECO:0000256" key="3">
    <source>
        <dbReference type="ARBA" id="ARBA00022692"/>
    </source>
</evidence>
<evidence type="ECO:0000256" key="4">
    <source>
        <dbReference type="ARBA" id="ARBA00022989"/>
    </source>
</evidence>
<feature type="transmembrane region" description="Helical" evidence="6">
    <location>
        <begin position="264"/>
        <end position="281"/>
    </location>
</feature>
<evidence type="ECO:0000256" key="2">
    <source>
        <dbReference type="ARBA" id="ARBA00022475"/>
    </source>
</evidence>
<keyword evidence="4 6" id="KW-1133">Transmembrane helix</keyword>
<name>A0A365YEE2_9MICC</name>
<dbReference type="Pfam" id="PF02653">
    <property type="entry name" value="BPD_transp_2"/>
    <property type="match status" value="1"/>
</dbReference>
<protein>
    <submittedName>
        <fullName evidence="7">ABC transporter permease</fullName>
    </submittedName>
</protein>
<organism evidence="7 8">
    <name type="scientific">Glutamicibacter soli</name>
    <dbReference type="NCBI Taxonomy" id="453836"/>
    <lineage>
        <taxon>Bacteria</taxon>
        <taxon>Bacillati</taxon>
        <taxon>Actinomycetota</taxon>
        <taxon>Actinomycetes</taxon>
        <taxon>Micrococcales</taxon>
        <taxon>Micrococcaceae</taxon>
        <taxon>Glutamicibacter</taxon>
    </lineage>
</organism>
<reference evidence="7 8" key="1">
    <citation type="submission" date="2018-01" db="EMBL/GenBank/DDBJ databases">
        <title>Glutamicibacter soli strain NHPC-3 Whole genome sequence and assembly.</title>
        <authorList>
            <person name="Choudhury P."/>
            <person name="Gupta D."/>
            <person name="Sengupta K."/>
            <person name="Jawed A."/>
            <person name="Sultana N."/>
            <person name="Saha P."/>
        </authorList>
    </citation>
    <scope>NUCLEOTIDE SEQUENCE [LARGE SCALE GENOMIC DNA]</scope>
    <source>
        <strain evidence="7 8">NHPC-3</strain>
    </source>
</reference>
<feature type="transmembrane region" description="Helical" evidence="6">
    <location>
        <begin position="123"/>
        <end position="142"/>
    </location>
</feature>
<evidence type="ECO:0000256" key="5">
    <source>
        <dbReference type="ARBA" id="ARBA00023136"/>
    </source>
</evidence>
<dbReference type="Proteomes" id="UP000252167">
    <property type="component" value="Unassembled WGS sequence"/>
</dbReference>
<feature type="transmembrane region" description="Helical" evidence="6">
    <location>
        <begin position="12"/>
        <end position="30"/>
    </location>
</feature>
<feature type="transmembrane region" description="Helical" evidence="6">
    <location>
        <begin position="69"/>
        <end position="90"/>
    </location>
</feature>
<dbReference type="InterPro" id="IPR001851">
    <property type="entry name" value="ABC_transp_permease"/>
</dbReference>
<proteinExistence type="predicted"/>